<evidence type="ECO:0000313" key="1">
    <source>
        <dbReference type="EMBL" id="RCR68710.1"/>
    </source>
</evidence>
<keyword evidence="2" id="KW-1185">Reference proteome</keyword>
<dbReference type="AlphaFoldDB" id="A0A368JM26"/>
<organism evidence="1 2">
    <name type="scientific">Larkinella punicea</name>
    <dbReference type="NCBI Taxonomy" id="2315727"/>
    <lineage>
        <taxon>Bacteria</taxon>
        <taxon>Pseudomonadati</taxon>
        <taxon>Bacteroidota</taxon>
        <taxon>Cytophagia</taxon>
        <taxon>Cytophagales</taxon>
        <taxon>Spirosomataceae</taxon>
        <taxon>Larkinella</taxon>
    </lineage>
</organism>
<reference evidence="1 2" key="1">
    <citation type="submission" date="2018-07" db="EMBL/GenBank/DDBJ databases">
        <title>Genome analysis of Larkinella rosea.</title>
        <authorList>
            <person name="Zhou Z."/>
            <person name="Wang G."/>
        </authorList>
    </citation>
    <scope>NUCLEOTIDE SEQUENCE [LARGE SCALE GENOMIC DNA]</scope>
    <source>
        <strain evidence="2">zzj9</strain>
    </source>
</reference>
<evidence type="ECO:0000313" key="2">
    <source>
        <dbReference type="Proteomes" id="UP000253383"/>
    </source>
</evidence>
<gene>
    <name evidence="1" type="ORF">DUE52_14605</name>
</gene>
<name>A0A368JM26_9BACT</name>
<sequence length="198" mass="23374">MHDFDLLEKEMLDSFYKYVKSHKTDYWVHWNMRNPIYGFDAIANRYKILGGNPVEIEDQFRFDLNNLMFGLYTKEFEFNEPKGRMLNIAERNKITVRDALTGKEEADAFAQRDYQKLFMSTARKVEIIDMITDLVAKDQLLVNTPKYKIYGLSIPGIIEMVKNNWILTLLVSVCIYVLGIISEDYVKTLFSEFKIFFN</sequence>
<dbReference type="Proteomes" id="UP000253383">
    <property type="component" value="Unassembled WGS sequence"/>
</dbReference>
<accession>A0A368JM26</accession>
<dbReference type="EMBL" id="QOWE01000011">
    <property type="protein sequence ID" value="RCR68710.1"/>
    <property type="molecule type" value="Genomic_DNA"/>
</dbReference>
<protein>
    <submittedName>
        <fullName evidence="1">Uncharacterized protein</fullName>
    </submittedName>
</protein>
<proteinExistence type="predicted"/>
<comment type="caution">
    <text evidence="1">The sequence shown here is derived from an EMBL/GenBank/DDBJ whole genome shotgun (WGS) entry which is preliminary data.</text>
</comment>